<dbReference type="PANTHER" id="PTHR46889">
    <property type="entry name" value="TRANSPOSASE INSF FOR INSERTION SEQUENCE IS3B-RELATED"/>
    <property type="match status" value="1"/>
</dbReference>
<dbReference type="PROSITE" id="PS50994">
    <property type="entry name" value="INTEGRASE"/>
    <property type="match status" value="1"/>
</dbReference>
<dbReference type="RefSeq" id="WP_347607653.1">
    <property type="nucleotide sequence ID" value="NZ_JBDPZC010000002.1"/>
</dbReference>
<dbReference type="Pfam" id="PF00665">
    <property type="entry name" value="rve"/>
    <property type="match status" value="1"/>
</dbReference>
<dbReference type="Pfam" id="PF13276">
    <property type="entry name" value="HTH_21"/>
    <property type="match status" value="1"/>
</dbReference>
<keyword evidence="4" id="KW-1185">Reference proteome</keyword>
<dbReference type="InterPro" id="IPR001584">
    <property type="entry name" value="Integrase_cat-core"/>
</dbReference>
<dbReference type="EMBL" id="JBDPZC010000002">
    <property type="protein sequence ID" value="MEO3712379.1"/>
    <property type="molecule type" value="Genomic_DNA"/>
</dbReference>
<dbReference type="InterPro" id="IPR025948">
    <property type="entry name" value="HTH-like_dom"/>
</dbReference>
<dbReference type="PANTHER" id="PTHR46889:SF4">
    <property type="entry name" value="TRANSPOSASE INSO FOR INSERTION SEQUENCE ELEMENT IS911B-RELATED"/>
    <property type="match status" value="1"/>
</dbReference>
<accession>A0ABV0GBP4</accession>
<proteinExistence type="predicted"/>
<dbReference type="InterPro" id="IPR036397">
    <property type="entry name" value="RNaseH_sf"/>
</dbReference>
<gene>
    <name evidence="3" type="ORF">ABDJ40_06305</name>
</gene>
<dbReference type="NCBIfam" id="NF033516">
    <property type="entry name" value="transpos_IS3"/>
    <property type="match status" value="1"/>
</dbReference>
<dbReference type="InterPro" id="IPR050900">
    <property type="entry name" value="Transposase_IS3/IS150/IS904"/>
</dbReference>
<evidence type="ECO:0000259" key="2">
    <source>
        <dbReference type="PROSITE" id="PS50994"/>
    </source>
</evidence>
<reference evidence="3 4" key="1">
    <citation type="submission" date="2024-05" db="EMBL/GenBank/DDBJ databases">
        <title>Roseateles sp. 2.12 16S ribosomal RNA gene Genome sequencing and assembly.</title>
        <authorList>
            <person name="Woo H."/>
        </authorList>
    </citation>
    <scope>NUCLEOTIDE SEQUENCE [LARGE SCALE GENOMIC DNA]</scope>
    <source>
        <strain evidence="3 4">2.12</strain>
    </source>
</reference>
<organism evidence="3 4">
    <name type="scientific">Roseateles flavus</name>
    <dbReference type="NCBI Taxonomy" id="3149041"/>
    <lineage>
        <taxon>Bacteria</taxon>
        <taxon>Pseudomonadati</taxon>
        <taxon>Pseudomonadota</taxon>
        <taxon>Betaproteobacteria</taxon>
        <taxon>Burkholderiales</taxon>
        <taxon>Sphaerotilaceae</taxon>
        <taxon>Roseateles</taxon>
    </lineage>
</organism>
<dbReference type="InterPro" id="IPR002514">
    <property type="entry name" value="Transposase_8"/>
</dbReference>
<evidence type="ECO:0000256" key="1">
    <source>
        <dbReference type="SAM" id="MobiDB-lite"/>
    </source>
</evidence>
<dbReference type="Pfam" id="PF13333">
    <property type="entry name" value="rve_2"/>
    <property type="match status" value="1"/>
</dbReference>
<evidence type="ECO:0000313" key="4">
    <source>
        <dbReference type="Proteomes" id="UP001462640"/>
    </source>
</evidence>
<dbReference type="Pfam" id="PF01527">
    <property type="entry name" value="HTH_Tnp_1"/>
    <property type="match status" value="1"/>
</dbReference>
<dbReference type="Proteomes" id="UP001462640">
    <property type="component" value="Unassembled WGS sequence"/>
</dbReference>
<dbReference type="InterPro" id="IPR012337">
    <property type="entry name" value="RNaseH-like_sf"/>
</dbReference>
<comment type="caution">
    <text evidence="3">The sequence shown here is derived from an EMBL/GenBank/DDBJ whole genome shotgun (WGS) entry which is preliminary data.</text>
</comment>
<dbReference type="Gene3D" id="3.30.420.10">
    <property type="entry name" value="Ribonuclease H-like superfamily/Ribonuclease H"/>
    <property type="match status" value="1"/>
</dbReference>
<name>A0ABV0GBP4_9BURK</name>
<dbReference type="InterPro" id="IPR048020">
    <property type="entry name" value="Transpos_IS3"/>
</dbReference>
<feature type="domain" description="Integrase catalytic" evidence="2">
    <location>
        <begin position="215"/>
        <end position="378"/>
    </location>
</feature>
<feature type="region of interest" description="Disordered" evidence="1">
    <location>
        <begin position="363"/>
        <end position="384"/>
    </location>
</feature>
<sequence>MKINQPYPEEFKIEAVKQITERGHKVAEVSSRIGVSQHSLYKWIKVYGVPKPERQAQASQAEELRRLKAELKRVTEERDIPKKGRSVLCQAVRVKYAFIKRHEQQHSVRRMCKVMQVHPSGYYAWKAEPQSPRAKDDQRLTGLLKQAWLESGGVYGYRKLTLDMRDLGERCGKHRVARLLKLEGLRSQTGYRRRPGTRGGKPAVVAPNHLQRQFTTTEPNQSWVTDITYIRTHEGWLYLAVVVDLFSRQVVGWSMGSRIDTSLVLDALLMALWRRQPHQPVMVHSDQGCQFTGHEWQTFLRDHNLVSSMSRRGNCHDNAVAESFFQLLKRERIRRQIYATRNDARADVFNYIEMFYNPKRRHGTAGGTSPVEFERRHSQRLTGV</sequence>
<dbReference type="SUPFAM" id="SSF46689">
    <property type="entry name" value="Homeodomain-like"/>
    <property type="match status" value="1"/>
</dbReference>
<protein>
    <submittedName>
        <fullName evidence="3">IS3 family transposase</fullName>
    </submittedName>
</protein>
<dbReference type="InterPro" id="IPR009057">
    <property type="entry name" value="Homeodomain-like_sf"/>
</dbReference>
<dbReference type="Gene3D" id="1.10.10.60">
    <property type="entry name" value="Homeodomain-like"/>
    <property type="match status" value="1"/>
</dbReference>
<dbReference type="SUPFAM" id="SSF53098">
    <property type="entry name" value="Ribonuclease H-like"/>
    <property type="match status" value="1"/>
</dbReference>
<evidence type="ECO:0000313" key="3">
    <source>
        <dbReference type="EMBL" id="MEO3712379.1"/>
    </source>
</evidence>